<dbReference type="GO" id="GO:0000160">
    <property type="term" value="P:phosphorelay signal transduction system"/>
    <property type="evidence" value="ECO:0007669"/>
    <property type="project" value="InterPro"/>
</dbReference>
<dbReference type="Pfam" id="PF00072">
    <property type="entry name" value="Response_reg"/>
    <property type="match status" value="1"/>
</dbReference>
<dbReference type="PROSITE" id="PS50110">
    <property type="entry name" value="RESPONSE_REGULATORY"/>
    <property type="match status" value="1"/>
</dbReference>
<dbReference type="SUPFAM" id="SSF52172">
    <property type="entry name" value="CheY-like"/>
    <property type="match status" value="1"/>
</dbReference>
<evidence type="ECO:0000256" key="1">
    <source>
        <dbReference type="ARBA" id="ARBA00022553"/>
    </source>
</evidence>
<organism evidence="4 5">
    <name type="scientific">Temperatibacter marinus</name>
    <dbReference type="NCBI Taxonomy" id="1456591"/>
    <lineage>
        <taxon>Bacteria</taxon>
        <taxon>Pseudomonadati</taxon>
        <taxon>Pseudomonadota</taxon>
        <taxon>Alphaproteobacteria</taxon>
        <taxon>Kordiimonadales</taxon>
        <taxon>Temperatibacteraceae</taxon>
        <taxon>Temperatibacter</taxon>
    </lineage>
</organism>
<dbReference type="InterPro" id="IPR011006">
    <property type="entry name" value="CheY-like_superfamily"/>
</dbReference>
<evidence type="ECO:0000259" key="3">
    <source>
        <dbReference type="PROSITE" id="PS50110"/>
    </source>
</evidence>
<protein>
    <submittedName>
        <fullName evidence="4">Response regulator</fullName>
    </submittedName>
</protein>
<sequence length="211" mass="24118">MKNCILLVEDCKAIALKAHLDFRQTNRTVFLAEDGKSALSILKKNSQRIDHIIIDYSLPDMTGLELIERALALGINQQIISVMSAEELTESQNNYLQDKAIAFHLKNCDENFFLSLIKRESKTIHAEHHLYQSFIESLDNFSTSLTNTIQFIELRTHLHQLIGSCSLYGFERLSQSLKEQSVKLNRESHSKSDVIKAVKFLISKELGHFNP</sequence>
<feature type="domain" description="Response regulatory" evidence="3">
    <location>
        <begin position="4"/>
        <end position="121"/>
    </location>
</feature>
<dbReference type="SMART" id="SM00448">
    <property type="entry name" value="REC"/>
    <property type="match status" value="1"/>
</dbReference>
<dbReference type="Proteomes" id="UP001268683">
    <property type="component" value="Chromosome"/>
</dbReference>
<reference evidence="4" key="1">
    <citation type="submission" date="2023-04" db="EMBL/GenBank/DDBJ databases">
        <title>Complete genome sequence of Temperatibacter marinus.</title>
        <authorList>
            <person name="Rong J.-C."/>
            <person name="Yi M.-L."/>
            <person name="Zhao Q."/>
        </authorList>
    </citation>
    <scope>NUCLEOTIDE SEQUENCE</scope>
    <source>
        <strain evidence="4">NBRC 110045</strain>
    </source>
</reference>
<dbReference type="AlphaFoldDB" id="A0AA52EIQ3"/>
<dbReference type="PANTHER" id="PTHR44591:SF3">
    <property type="entry name" value="RESPONSE REGULATORY DOMAIN-CONTAINING PROTEIN"/>
    <property type="match status" value="1"/>
</dbReference>
<dbReference type="CDD" id="cd00156">
    <property type="entry name" value="REC"/>
    <property type="match status" value="1"/>
</dbReference>
<gene>
    <name evidence="4" type="ORF">QGN29_02650</name>
</gene>
<dbReference type="EMBL" id="CP123872">
    <property type="protein sequence ID" value="WND03267.1"/>
    <property type="molecule type" value="Genomic_DNA"/>
</dbReference>
<evidence type="ECO:0000313" key="5">
    <source>
        <dbReference type="Proteomes" id="UP001268683"/>
    </source>
</evidence>
<accession>A0AA52EIQ3</accession>
<evidence type="ECO:0000256" key="2">
    <source>
        <dbReference type="PROSITE-ProRule" id="PRU00169"/>
    </source>
</evidence>
<dbReference type="InterPro" id="IPR001789">
    <property type="entry name" value="Sig_transdc_resp-reg_receiver"/>
</dbReference>
<dbReference type="KEGG" id="tmk:QGN29_02650"/>
<dbReference type="InterPro" id="IPR050595">
    <property type="entry name" value="Bact_response_regulator"/>
</dbReference>
<name>A0AA52EIQ3_9PROT</name>
<dbReference type="Gene3D" id="3.40.50.2300">
    <property type="match status" value="1"/>
</dbReference>
<dbReference type="PANTHER" id="PTHR44591">
    <property type="entry name" value="STRESS RESPONSE REGULATOR PROTEIN 1"/>
    <property type="match status" value="1"/>
</dbReference>
<feature type="modified residue" description="4-aspartylphosphate" evidence="2">
    <location>
        <position position="55"/>
    </location>
</feature>
<proteinExistence type="predicted"/>
<keyword evidence="1 2" id="KW-0597">Phosphoprotein</keyword>
<keyword evidence="5" id="KW-1185">Reference proteome</keyword>
<dbReference type="RefSeq" id="WP_310799120.1">
    <property type="nucleotide sequence ID" value="NZ_CP123872.1"/>
</dbReference>
<evidence type="ECO:0000313" key="4">
    <source>
        <dbReference type="EMBL" id="WND03267.1"/>
    </source>
</evidence>